<dbReference type="InterPro" id="IPR036864">
    <property type="entry name" value="Zn2-C6_fun-type_DNA-bd_sf"/>
</dbReference>
<dbReference type="GO" id="GO:0005634">
    <property type="term" value="C:nucleus"/>
    <property type="evidence" value="ECO:0007669"/>
    <property type="project" value="UniProtKB-SubCell"/>
</dbReference>
<dbReference type="GO" id="GO:0003677">
    <property type="term" value="F:DNA binding"/>
    <property type="evidence" value="ECO:0007669"/>
    <property type="project" value="UniProtKB-KW"/>
</dbReference>
<dbReference type="SMART" id="SM00906">
    <property type="entry name" value="Fungal_trans"/>
    <property type="match status" value="1"/>
</dbReference>
<dbReference type="PANTHER" id="PTHR46910:SF37">
    <property type="entry name" value="ZN(II)2CYS6 TRANSCRIPTION FACTOR (EUROFUNG)"/>
    <property type="match status" value="1"/>
</dbReference>
<keyword evidence="8" id="KW-1133">Transmembrane helix</keyword>
<keyword evidence="3" id="KW-0805">Transcription regulation</keyword>
<evidence type="ECO:0000256" key="8">
    <source>
        <dbReference type="SAM" id="Phobius"/>
    </source>
</evidence>
<evidence type="ECO:0000256" key="4">
    <source>
        <dbReference type="ARBA" id="ARBA00023125"/>
    </source>
</evidence>
<dbReference type="OrthoDB" id="4116913at2759"/>
<feature type="transmembrane region" description="Helical" evidence="8">
    <location>
        <begin position="571"/>
        <end position="591"/>
    </location>
</feature>
<evidence type="ECO:0000256" key="6">
    <source>
        <dbReference type="ARBA" id="ARBA00023242"/>
    </source>
</evidence>
<dbReference type="GO" id="GO:0006351">
    <property type="term" value="P:DNA-templated transcription"/>
    <property type="evidence" value="ECO:0007669"/>
    <property type="project" value="InterPro"/>
</dbReference>
<evidence type="ECO:0000256" key="1">
    <source>
        <dbReference type="ARBA" id="ARBA00004123"/>
    </source>
</evidence>
<feature type="domain" description="Zn(2)-C6 fungal-type" evidence="9">
    <location>
        <begin position="6"/>
        <end position="38"/>
    </location>
</feature>
<evidence type="ECO:0000256" key="2">
    <source>
        <dbReference type="ARBA" id="ARBA00022723"/>
    </source>
</evidence>
<dbReference type="InterPro" id="IPR001138">
    <property type="entry name" value="Zn2Cys6_DnaBD"/>
</dbReference>
<dbReference type="GO" id="GO:0000981">
    <property type="term" value="F:DNA-binding transcription factor activity, RNA polymerase II-specific"/>
    <property type="evidence" value="ECO:0007669"/>
    <property type="project" value="InterPro"/>
</dbReference>
<proteinExistence type="predicted"/>
<dbReference type="PROSITE" id="PS50048">
    <property type="entry name" value="ZN2_CY6_FUNGAL_2"/>
    <property type="match status" value="1"/>
</dbReference>
<dbReference type="Gene3D" id="4.10.240.10">
    <property type="entry name" value="Zn(2)-C6 fungal-type DNA-binding domain"/>
    <property type="match status" value="1"/>
</dbReference>
<sequence>MVQKRACDACHKRKIQCDSGSPNAPCNWCEHQGLECTFNRVRGRKKQPKPRSKQTTESLSERLARVEKALSQALSNASGDAKDVPYQDQAGGSSSASQRPSSLFLKESYTTSNSPSLSHESPFASHIPSPAGGITSAVSYGQIHYLGCHFGHISQHNGMPLLTEEGKQWIVEKTGQDVVFEPGTQHWSSPAPSAAPTNLHELPDRAVTEKIFDVFIHSSFSLVFPVVDRELFKTTIEIAYQPCVGEMSLEQLSAKACVLAFASTVYLFEGSLTDVPYLDTDLCARKARYLLTDILEVASITTLQVAFMLNMHEVFCGRLRSGAMFQAIACRMVFTLGGHTHIRLKPWKSPITRSERERRQLRMLFWLCYIFDKDVALRTGQPPLISDDYCDLTLPENYLSCYTYLPDLDESLPPMAFADEGLTPHLPSDPRLSLIKDRTSRLLYSAQAAKKTPSQLLRDIRELDEELEAWRISIPPDFRPALSIYNESQVTLQGMHLPRSMRHITLHLDYHHLMTAIHRVSGRCMGPDFETNSDSTGWGPGVASSIALSLEASRSTLVYLRAAMVGVAGEAFWVVVFYPTAAMITLFFNILMHPLDERAERDLELLNVAAELISSLPVQRLTPHEISHMRLVSEFAAELVRLCRCAIEKASREQQERLDMLEMRLH</sequence>
<name>A0A8K0RNS9_9HYPO</name>
<evidence type="ECO:0000256" key="3">
    <source>
        <dbReference type="ARBA" id="ARBA00023015"/>
    </source>
</evidence>
<evidence type="ECO:0000256" key="7">
    <source>
        <dbReference type="SAM" id="MobiDB-lite"/>
    </source>
</evidence>
<evidence type="ECO:0000313" key="10">
    <source>
        <dbReference type="EMBL" id="KAH7236212.1"/>
    </source>
</evidence>
<dbReference type="SMART" id="SM00066">
    <property type="entry name" value="GAL4"/>
    <property type="match status" value="1"/>
</dbReference>
<accession>A0A8K0RNS9</accession>
<dbReference type="InterPro" id="IPR007219">
    <property type="entry name" value="XnlR_reg_dom"/>
</dbReference>
<keyword evidence="6" id="KW-0539">Nucleus</keyword>
<dbReference type="Proteomes" id="UP000813427">
    <property type="component" value="Unassembled WGS sequence"/>
</dbReference>
<gene>
    <name evidence="10" type="ORF">BKA59DRAFT_486542</name>
</gene>
<evidence type="ECO:0000313" key="11">
    <source>
        <dbReference type="Proteomes" id="UP000813427"/>
    </source>
</evidence>
<dbReference type="GO" id="GO:0008270">
    <property type="term" value="F:zinc ion binding"/>
    <property type="evidence" value="ECO:0007669"/>
    <property type="project" value="InterPro"/>
</dbReference>
<keyword evidence="2" id="KW-0479">Metal-binding</keyword>
<dbReference type="CDD" id="cd00067">
    <property type="entry name" value="GAL4"/>
    <property type="match status" value="1"/>
</dbReference>
<feature type="compositionally biased region" description="Basic residues" evidence="7">
    <location>
        <begin position="41"/>
        <end position="52"/>
    </location>
</feature>
<dbReference type="Pfam" id="PF00172">
    <property type="entry name" value="Zn_clus"/>
    <property type="match status" value="1"/>
</dbReference>
<protein>
    <recommendedName>
        <fullName evidence="9">Zn(2)-C6 fungal-type domain-containing protein</fullName>
    </recommendedName>
</protein>
<feature type="compositionally biased region" description="Low complexity" evidence="7">
    <location>
        <begin position="89"/>
        <end position="102"/>
    </location>
</feature>
<organism evidence="10 11">
    <name type="scientific">Fusarium tricinctum</name>
    <dbReference type="NCBI Taxonomy" id="61284"/>
    <lineage>
        <taxon>Eukaryota</taxon>
        <taxon>Fungi</taxon>
        <taxon>Dikarya</taxon>
        <taxon>Ascomycota</taxon>
        <taxon>Pezizomycotina</taxon>
        <taxon>Sordariomycetes</taxon>
        <taxon>Hypocreomycetidae</taxon>
        <taxon>Hypocreales</taxon>
        <taxon>Nectriaceae</taxon>
        <taxon>Fusarium</taxon>
        <taxon>Fusarium tricinctum species complex</taxon>
    </lineage>
</organism>
<feature type="region of interest" description="Disordered" evidence="7">
    <location>
        <begin position="41"/>
        <end position="102"/>
    </location>
</feature>
<dbReference type="PANTHER" id="PTHR46910">
    <property type="entry name" value="TRANSCRIPTION FACTOR PDR1"/>
    <property type="match status" value="1"/>
</dbReference>
<dbReference type="EMBL" id="JAGPXF010000007">
    <property type="protein sequence ID" value="KAH7236212.1"/>
    <property type="molecule type" value="Genomic_DNA"/>
</dbReference>
<dbReference type="Pfam" id="PF04082">
    <property type="entry name" value="Fungal_trans"/>
    <property type="match status" value="1"/>
</dbReference>
<dbReference type="InterPro" id="IPR050987">
    <property type="entry name" value="AtrR-like"/>
</dbReference>
<comment type="subcellular location">
    <subcellularLocation>
        <location evidence="1">Nucleus</location>
    </subcellularLocation>
</comment>
<comment type="caution">
    <text evidence="10">The sequence shown here is derived from an EMBL/GenBank/DDBJ whole genome shotgun (WGS) entry which is preliminary data.</text>
</comment>
<feature type="compositionally biased region" description="Basic and acidic residues" evidence="7">
    <location>
        <begin position="59"/>
        <end position="68"/>
    </location>
</feature>
<evidence type="ECO:0000256" key="5">
    <source>
        <dbReference type="ARBA" id="ARBA00023163"/>
    </source>
</evidence>
<keyword evidence="8" id="KW-0812">Transmembrane</keyword>
<dbReference type="PROSITE" id="PS00463">
    <property type="entry name" value="ZN2_CY6_FUNGAL_1"/>
    <property type="match status" value="1"/>
</dbReference>
<dbReference type="AlphaFoldDB" id="A0A8K0RNS9"/>
<evidence type="ECO:0000259" key="9">
    <source>
        <dbReference type="PROSITE" id="PS50048"/>
    </source>
</evidence>
<reference evidence="10" key="1">
    <citation type="journal article" date="2021" name="Nat. Commun.">
        <title>Genetic determinants of endophytism in the Arabidopsis root mycobiome.</title>
        <authorList>
            <person name="Mesny F."/>
            <person name="Miyauchi S."/>
            <person name="Thiergart T."/>
            <person name="Pickel B."/>
            <person name="Atanasova L."/>
            <person name="Karlsson M."/>
            <person name="Huettel B."/>
            <person name="Barry K.W."/>
            <person name="Haridas S."/>
            <person name="Chen C."/>
            <person name="Bauer D."/>
            <person name="Andreopoulos W."/>
            <person name="Pangilinan J."/>
            <person name="LaButti K."/>
            <person name="Riley R."/>
            <person name="Lipzen A."/>
            <person name="Clum A."/>
            <person name="Drula E."/>
            <person name="Henrissat B."/>
            <person name="Kohler A."/>
            <person name="Grigoriev I.V."/>
            <person name="Martin F.M."/>
            <person name="Hacquard S."/>
        </authorList>
    </citation>
    <scope>NUCLEOTIDE SEQUENCE</scope>
    <source>
        <strain evidence="10">MPI-SDFR-AT-0068</strain>
    </source>
</reference>
<keyword evidence="8" id="KW-0472">Membrane</keyword>
<keyword evidence="5" id="KW-0804">Transcription</keyword>
<dbReference type="CDD" id="cd12148">
    <property type="entry name" value="fungal_TF_MHR"/>
    <property type="match status" value="1"/>
</dbReference>
<dbReference type="SUPFAM" id="SSF57701">
    <property type="entry name" value="Zn2/Cys6 DNA-binding domain"/>
    <property type="match status" value="1"/>
</dbReference>
<keyword evidence="11" id="KW-1185">Reference proteome</keyword>
<keyword evidence="4" id="KW-0238">DNA-binding</keyword>